<protein>
    <submittedName>
        <fullName evidence="5">NADH-quinone oxidoreductase subunit J</fullName>
    </submittedName>
</protein>
<feature type="transmembrane region" description="Helical" evidence="3">
    <location>
        <begin position="99"/>
        <end position="119"/>
    </location>
</feature>
<feature type="transmembrane region" description="Helical" evidence="3">
    <location>
        <begin position="194"/>
        <end position="218"/>
    </location>
</feature>
<dbReference type="Pfam" id="PF00361">
    <property type="entry name" value="Proton_antipo_M"/>
    <property type="match status" value="1"/>
</dbReference>
<evidence type="ECO:0000256" key="2">
    <source>
        <dbReference type="RuleBase" id="RU000320"/>
    </source>
</evidence>
<keyword evidence="3" id="KW-1133">Transmembrane helix</keyword>
<dbReference type="InterPro" id="IPR001750">
    <property type="entry name" value="ND/Mrp_TM"/>
</dbReference>
<feature type="transmembrane region" description="Helical" evidence="3">
    <location>
        <begin position="257"/>
        <end position="279"/>
    </location>
</feature>
<accession>A0A4V3A9U7</accession>
<comment type="caution">
    <text evidence="5">The sequence shown here is derived from an EMBL/GenBank/DDBJ whole genome shotgun (WGS) entry which is preliminary data.</text>
</comment>
<feature type="transmembrane region" description="Helical" evidence="3">
    <location>
        <begin position="73"/>
        <end position="92"/>
    </location>
</feature>
<keyword evidence="6" id="KW-1185">Reference proteome</keyword>
<dbReference type="PANTHER" id="PTHR43373">
    <property type="entry name" value="NA(+)/H(+) ANTIPORTER SUBUNIT"/>
    <property type="match status" value="1"/>
</dbReference>
<dbReference type="GO" id="GO:0042773">
    <property type="term" value="P:ATP synthesis coupled electron transport"/>
    <property type="evidence" value="ECO:0007669"/>
    <property type="project" value="InterPro"/>
</dbReference>
<evidence type="ECO:0000313" key="6">
    <source>
        <dbReference type="Proteomes" id="UP000295096"/>
    </source>
</evidence>
<keyword evidence="2 3" id="KW-0812">Transmembrane</keyword>
<evidence type="ECO:0000313" key="5">
    <source>
        <dbReference type="EMBL" id="TDH60575.1"/>
    </source>
</evidence>
<feature type="transmembrane region" description="Helical" evidence="3">
    <location>
        <begin position="33"/>
        <end position="53"/>
    </location>
</feature>
<proteinExistence type="predicted"/>
<reference evidence="5 6" key="1">
    <citation type="journal article" date="2016" name="J. Microbiol.">
        <title>Dankookia rubra gen. nov., sp. nov., an alphaproteobacterium isolated from sediment of a shallow stream.</title>
        <authorList>
            <person name="Kim W.H."/>
            <person name="Kim D.H."/>
            <person name="Kang K."/>
            <person name="Ahn T.Y."/>
        </authorList>
    </citation>
    <scope>NUCLEOTIDE SEQUENCE [LARGE SCALE GENOMIC DNA]</scope>
    <source>
        <strain evidence="5 6">JCM30602</strain>
    </source>
</reference>
<dbReference type="InterPro" id="IPR050616">
    <property type="entry name" value="CPA3_Na-H_Antiporter_A"/>
</dbReference>
<dbReference type="PRINTS" id="PR01437">
    <property type="entry name" value="NUOXDRDTASE4"/>
</dbReference>
<dbReference type="GO" id="GO:0008137">
    <property type="term" value="F:NADH dehydrogenase (ubiquinone) activity"/>
    <property type="evidence" value="ECO:0007669"/>
    <property type="project" value="InterPro"/>
</dbReference>
<feature type="transmembrane region" description="Helical" evidence="3">
    <location>
        <begin position="327"/>
        <end position="347"/>
    </location>
</feature>
<feature type="transmembrane region" description="Helical" evidence="3">
    <location>
        <begin position="359"/>
        <end position="381"/>
    </location>
</feature>
<dbReference type="EMBL" id="SMSJ01000035">
    <property type="protein sequence ID" value="TDH60575.1"/>
    <property type="molecule type" value="Genomic_DNA"/>
</dbReference>
<dbReference type="OrthoDB" id="9768329at2"/>
<feature type="transmembrane region" description="Helical" evidence="3">
    <location>
        <begin position="6"/>
        <end position="26"/>
    </location>
</feature>
<feature type="transmembrane region" description="Helical" evidence="3">
    <location>
        <begin position="230"/>
        <end position="251"/>
    </location>
</feature>
<evidence type="ECO:0000256" key="3">
    <source>
        <dbReference type="SAM" id="Phobius"/>
    </source>
</evidence>
<organism evidence="5 6">
    <name type="scientific">Dankookia rubra</name>
    <dbReference type="NCBI Taxonomy" id="1442381"/>
    <lineage>
        <taxon>Bacteria</taxon>
        <taxon>Pseudomonadati</taxon>
        <taxon>Pseudomonadota</taxon>
        <taxon>Alphaproteobacteria</taxon>
        <taxon>Acetobacterales</taxon>
        <taxon>Roseomonadaceae</taxon>
        <taxon>Dankookia</taxon>
    </lineage>
</organism>
<dbReference type="Proteomes" id="UP000295096">
    <property type="component" value="Unassembled WGS sequence"/>
</dbReference>
<feature type="transmembrane region" description="Helical" evidence="3">
    <location>
        <begin position="446"/>
        <end position="469"/>
    </location>
</feature>
<evidence type="ECO:0000259" key="4">
    <source>
        <dbReference type="Pfam" id="PF00361"/>
    </source>
</evidence>
<dbReference type="GO" id="GO:0012505">
    <property type="term" value="C:endomembrane system"/>
    <property type="evidence" value="ECO:0007669"/>
    <property type="project" value="UniProtKB-SubCell"/>
</dbReference>
<dbReference type="RefSeq" id="WP_133290625.1">
    <property type="nucleotide sequence ID" value="NZ_SMSJ01000035.1"/>
</dbReference>
<dbReference type="PANTHER" id="PTHR43373:SF1">
    <property type="entry name" value="NA(+)_H(+) ANTIPORTER SUBUNIT A"/>
    <property type="match status" value="1"/>
</dbReference>
<feature type="transmembrane region" description="Helical" evidence="3">
    <location>
        <begin position="156"/>
        <end position="174"/>
    </location>
</feature>
<feature type="transmembrane region" description="Helical" evidence="3">
    <location>
        <begin position="401"/>
        <end position="420"/>
    </location>
</feature>
<keyword evidence="3" id="KW-0472">Membrane</keyword>
<dbReference type="AlphaFoldDB" id="A0A4V3A9U7"/>
<sequence length="478" mass="47868">MSGTGLLLPLAIGLPLLGALLAPLLPGRFAARFASLVCLLGNLAAVAIELAVYRGGTPLLQPIGGLLLRADGLAAAMLGTSAMVTGAVGLYARADHGDAPAFWSLLLGVWAAMALVLLGTDLFSLAIALELLTFASVPLVCLDGRPGTVAAALRSLLFGLLGSALILLGCALLLGRTGTLDIQALAGLTRAEPATLLACALMTAGLLAKTALFPLHLWLPAAHGGASAAVSALLSALVVKAAFVVLLRLWFGAAPALLPAVAPLLAGLGGAAILVGSLVAVRQARLKLLVAYSTVAQLGYLFLAFPLVVATTPALGAFAWTGAVLQAVSHAFAKAAMAMAAGLLAAAHGHDRLDALGGAARAMPVTVIAFGLAGLSLMGMPPSGGFTAKWLLLRAAVESGQWWWSLVIVTGGLLTGGYVYRVLAAVQAPAEGGPAARPPGARGQEAIAMTLALISVVLGLVPLGSFGLVQIGRLGSAP</sequence>
<dbReference type="InterPro" id="IPR003918">
    <property type="entry name" value="NADH_UbQ_OxRdtase"/>
</dbReference>
<gene>
    <name evidence="5" type="ORF">E2C06_21255</name>
</gene>
<evidence type="ECO:0000256" key="1">
    <source>
        <dbReference type="ARBA" id="ARBA00004127"/>
    </source>
</evidence>
<feature type="transmembrane region" description="Helical" evidence="3">
    <location>
        <begin position="125"/>
        <end position="144"/>
    </location>
</feature>
<dbReference type="GO" id="GO:0016020">
    <property type="term" value="C:membrane"/>
    <property type="evidence" value="ECO:0007669"/>
    <property type="project" value="UniProtKB-SubCell"/>
</dbReference>
<feature type="domain" description="NADH:quinone oxidoreductase/Mrp antiporter transmembrane" evidence="4">
    <location>
        <begin position="120"/>
        <end position="415"/>
    </location>
</feature>
<comment type="subcellular location">
    <subcellularLocation>
        <location evidence="1">Endomembrane system</location>
        <topology evidence="1">Multi-pass membrane protein</topology>
    </subcellularLocation>
    <subcellularLocation>
        <location evidence="2">Membrane</location>
        <topology evidence="2">Multi-pass membrane protein</topology>
    </subcellularLocation>
</comment>
<name>A0A4V3A9U7_9PROT</name>